<sequence length="133" mass="16351">MRLYFKELPEYIELDLTPTIEHEQQLYSNDGIYVIKDNEVFKLDIKEHKEKKAEEFNYIDYQFIQDYTTYCFSKTFHIPNNYIEHDIVKEIYDLEWIQLIIEKHNNKIEEAFIEIKDKTKYKEDLSTLLLKIK</sequence>
<protein>
    <submittedName>
        <fullName evidence="1">Uncharacterized protein</fullName>
    </submittedName>
</protein>
<name>A0A5J6VM92_9VIRU</name>
<organism evidence="1">
    <name type="scientific">Megaviridae environmental sample</name>
    <dbReference type="NCBI Taxonomy" id="1737588"/>
    <lineage>
        <taxon>Viruses</taxon>
        <taxon>Varidnaviria</taxon>
        <taxon>Bamfordvirae</taxon>
        <taxon>Nucleocytoviricota</taxon>
        <taxon>Megaviricetes</taxon>
        <taxon>Imitervirales</taxon>
        <taxon>Mimiviridae</taxon>
        <taxon>environmental samples</taxon>
    </lineage>
</organism>
<reference evidence="1" key="1">
    <citation type="journal article" date="2019" name="Philos. Trans. R. Soc. Lond., B, Biol. Sci.">
        <title>Targeted metagenomic recovery of four divergent viruses reveals shared and distinctive characteristics of giant viruses of marine eukaryotes.</title>
        <authorList>
            <person name="Needham D.M."/>
            <person name="Poirier C."/>
            <person name="Hehenberger E."/>
            <person name="Jimenez V."/>
            <person name="Swalwell J.E."/>
            <person name="Santoro A.E."/>
            <person name="Worden A.Z."/>
        </authorList>
    </citation>
    <scope>NUCLEOTIDE SEQUENCE</scope>
    <source>
        <strain evidence="1">OPacV-421</strain>
    </source>
</reference>
<dbReference type="EMBL" id="MN448297">
    <property type="protein sequence ID" value="QFG75079.1"/>
    <property type="molecule type" value="Genomic_DNA"/>
</dbReference>
<proteinExistence type="predicted"/>
<evidence type="ECO:0000313" key="1">
    <source>
        <dbReference type="EMBL" id="QFG75079.1"/>
    </source>
</evidence>
<accession>A0A5J6VM92</accession>